<comment type="caution">
    <text evidence="1">The sequence shown here is derived from an EMBL/GenBank/DDBJ whole genome shotgun (WGS) entry which is preliminary data.</text>
</comment>
<evidence type="ECO:0000313" key="1">
    <source>
        <dbReference type="EMBL" id="KAI3825636.1"/>
    </source>
</evidence>
<organism evidence="1 2">
    <name type="scientific">Smallanthus sonchifolius</name>
    <dbReference type="NCBI Taxonomy" id="185202"/>
    <lineage>
        <taxon>Eukaryota</taxon>
        <taxon>Viridiplantae</taxon>
        <taxon>Streptophyta</taxon>
        <taxon>Embryophyta</taxon>
        <taxon>Tracheophyta</taxon>
        <taxon>Spermatophyta</taxon>
        <taxon>Magnoliopsida</taxon>
        <taxon>eudicotyledons</taxon>
        <taxon>Gunneridae</taxon>
        <taxon>Pentapetalae</taxon>
        <taxon>asterids</taxon>
        <taxon>campanulids</taxon>
        <taxon>Asterales</taxon>
        <taxon>Asteraceae</taxon>
        <taxon>Asteroideae</taxon>
        <taxon>Heliantheae alliance</taxon>
        <taxon>Millerieae</taxon>
        <taxon>Smallanthus</taxon>
    </lineage>
</organism>
<gene>
    <name evidence="1" type="ORF">L1987_07159</name>
</gene>
<name>A0ACB9K014_9ASTR</name>
<reference evidence="1 2" key="2">
    <citation type="journal article" date="2022" name="Mol. Ecol. Resour.">
        <title>The genomes of chicory, endive, great burdock and yacon provide insights into Asteraceae paleo-polyploidization history and plant inulin production.</title>
        <authorList>
            <person name="Fan W."/>
            <person name="Wang S."/>
            <person name="Wang H."/>
            <person name="Wang A."/>
            <person name="Jiang F."/>
            <person name="Liu H."/>
            <person name="Zhao H."/>
            <person name="Xu D."/>
            <person name="Zhang Y."/>
        </authorList>
    </citation>
    <scope>NUCLEOTIDE SEQUENCE [LARGE SCALE GENOMIC DNA]</scope>
    <source>
        <strain evidence="2">cv. Yunnan</strain>
        <tissue evidence="1">Leaves</tissue>
    </source>
</reference>
<keyword evidence="2" id="KW-1185">Reference proteome</keyword>
<reference evidence="2" key="1">
    <citation type="journal article" date="2022" name="Mol. Ecol. Resour.">
        <title>The genomes of chicory, endive, great burdock and yacon provide insights into Asteraceae palaeo-polyploidization history and plant inulin production.</title>
        <authorList>
            <person name="Fan W."/>
            <person name="Wang S."/>
            <person name="Wang H."/>
            <person name="Wang A."/>
            <person name="Jiang F."/>
            <person name="Liu H."/>
            <person name="Zhao H."/>
            <person name="Xu D."/>
            <person name="Zhang Y."/>
        </authorList>
    </citation>
    <scope>NUCLEOTIDE SEQUENCE [LARGE SCALE GENOMIC DNA]</scope>
    <source>
        <strain evidence="2">cv. Yunnan</strain>
    </source>
</reference>
<accession>A0ACB9K014</accession>
<dbReference type="EMBL" id="CM042019">
    <property type="protein sequence ID" value="KAI3825636.1"/>
    <property type="molecule type" value="Genomic_DNA"/>
</dbReference>
<sequence length="82" mass="8944">MEQRTVTTAIGLHSSSVTCHLHPFPVAATPTASARRAFQPDPLSLSRQLGSRVGCWNRRGWPVNRGPPPLPPQQVLPLSKIL</sequence>
<protein>
    <submittedName>
        <fullName evidence="1">Uncharacterized protein</fullName>
    </submittedName>
</protein>
<dbReference type="Proteomes" id="UP001056120">
    <property type="component" value="Linkage Group LG02"/>
</dbReference>
<proteinExistence type="predicted"/>
<evidence type="ECO:0000313" key="2">
    <source>
        <dbReference type="Proteomes" id="UP001056120"/>
    </source>
</evidence>